<dbReference type="AlphaFoldDB" id="A0A8D9H638"/>
<proteinExistence type="predicted"/>
<dbReference type="EMBL" id="LS974618">
    <property type="protein sequence ID" value="CAG7893398.1"/>
    <property type="molecule type" value="Genomic_DNA"/>
</dbReference>
<name>A0A8D9H638_BRACM</name>
<organism evidence="1 2">
    <name type="scientific">Brassica campestris</name>
    <name type="common">Field mustard</name>
    <dbReference type="NCBI Taxonomy" id="3711"/>
    <lineage>
        <taxon>Eukaryota</taxon>
        <taxon>Viridiplantae</taxon>
        <taxon>Streptophyta</taxon>
        <taxon>Embryophyta</taxon>
        <taxon>Tracheophyta</taxon>
        <taxon>Spermatophyta</taxon>
        <taxon>Magnoliopsida</taxon>
        <taxon>eudicotyledons</taxon>
        <taxon>Gunneridae</taxon>
        <taxon>Pentapetalae</taxon>
        <taxon>rosids</taxon>
        <taxon>malvids</taxon>
        <taxon>Brassicales</taxon>
        <taxon>Brassicaceae</taxon>
        <taxon>Brassiceae</taxon>
        <taxon>Brassica</taxon>
    </lineage>
</organism>
<sequence length="200" mass="22324">MEPVSPRNFLTRPKYLEKNEIQQFVASGYWARFSEIPVGFTGISPRCILSYLFSRKKLPLDSGNTVLFWKSSSSKEKSLSAHPLPMARGTFLDLWPSVCFSFCIVLLSCGAVSTGPEDTSETILVVLVDGVWTPTLLVTILQLSDIVVKFLPTYSSIVSNSLSSSSENLSCLAYLYVVVYAYCQKGWIIPFCPCIEEDQY</sequence>
<evidence type="ECO:0000313" key="1">
    <source>
        <dbReference type="EMBL" id="CAG7893398.1"/>
    </source>
</evidence>
<dbReference type="Proteomes" id="UP000694005">
    <property type="component" value="Chromosome A02"/>
</dbReference>
<accession>A0A8D9H638</accession>
<protein>
    <submittedName>
        <fullName evidence="1">Uncharacterized protein</fullName>
    </submittedName>
</protein>
<reference evidence="1 2" key="1">
    <citation type="submission" date="2021-07" db="EMBL/GenBank/DDBJ databases">
        <authorList>
            <consortium name="Genoscope - CEA"/>
            <person name="William W."/>
        </authorList>
    </citation>
    <scope>NUCLEOTIDE SEQUENCE [LARGE SCALE GENOMIC DNA]</scope>
</reference>
<evidence type="ECO:0000313" key="2">
    <source>
        <dbReference type="Proteomes" id="UP000694005"/>
    </source>
</evidence>
<gene>
    <name evidence="1" type="ORF">BRAPAZ1V2_A02P23500.2</name>
</gene>
<dbReference type="Gramene" id="A02p23500.2_BraZ1">
    <property type="protein sequence ID" value="A02p23500.2_BraZ1.CDS.1"/>
    <property type="gene ID" value="A02g23500.2_BraZ1"/>
</dbReference>